<name>A0AAV2Q0P4_MEGNR</name>
<comment type="caution">
    <text evidence="2">The sequence shown here is derived from an EMBL/GenBank/DDBJ whole genome shotgun (WGS) entry which is preliminary data.</text>
</comment>
<dbReference type="Gene3D" id="2.40.100.10">
    <property type="entry name" value="Cyclophilin-like"/>
    <property type="match status" value="1"/>
</dbReference>
<evidence type="ECO:0000313" key="3">
    <source>
        <dbReference type="Proteomes" id="UP001497623"/>
    </source>
</evidence>
<dbReference type="EMBL" id="CAXKWB010002710">
    <property type="protein sequence ID" value="CAL4067464.1"/>
    <property type="molecule type" value="Genomic_DNA"/>
</dbReference>
<feature type="domain" description="PPIase cyclophilin-type" evidence="1">
    <location>
        <begin position="70"/>
        <end position="231"/>
    </location>
</feature>
<dbReference type="Pfam" id="PF00160">
    <property type="entry name" value="Pro_isomerase"/>
    <property type="match status" value="1"/>
</dbReference>
<dbReference type="AlphaFoldDB" id="A0AAV2Q0P4"/>
<evidence type="ECO:0000313" key="2">
    <source>
        <dbReference type="EMBL" id="CAL4067464.1"/>
    </source>
</evidence>
<dbReference type="InterPro" id="IPR029000">
    <property type="entry name" value="Cyclophilin-like_dom_sf"/>
</dbReference>
<gene>
    <name evidence="2" type="ORF">MNOR_LOCUS6518</name>
</gene>
<keyword evidence="3" id="KW-1185">Reference proteome</keyword>
<organism evidence="2 3">
    <name type="scientific">Meganyctiphanes norvegica</name>
    <name type="common">Northern krill</name>
    <name type="synonym">Thysanopoda norvegica</name>
    <dbReference type="NCBI Taxonomy" id="48144"/>
    <lineage>
        <taxon>Eukaryota</taxon>
        <taxon>Metazoa</taxon>
        <taxon>Ecdysozoa</taxon>
        <taxon>Arthropoda</taxon>
        <taxon>Crustacea</taxon>
        <taxon>Multicrustacea</taxon>
        <taxon>Malacostraca</taxon>
        <taxon>Eumalacostraca</taxon>
        <taxon>Eucarida</taxon>
        <taxon>Euphausiacea</taxon>
        <taxon>Euphausiidae</taxon>
        <taxon>Meganyctiphanes</taxon>
    </lineage>
</organism>
<dbReference type="Proteomes" id="UP001497623">
    <property type="component" value="Unassembled WGS sequence"/>
</dbReference>
<proteinExistence type="predicted"/>
<evidence type="ECO:0000259" key="1">
    <source>
        <dbReference type="PROSITE" id="PS50072"/>
    </source>
</evidence>
<sequence>QMGLQAEAWIREALPLKCCAFSHDGRHAKVYWEDGKLYLHTLGSPKVEVHIKFEITMLESLISLWSPYVFLDLSHNNRSLGRIIIRLWGGLQRAQHFLQLCMGTLGASYKGAYFAGVYRKDGNASGECLKCEEYICSNGTKGRKALLDNLEWKGEHSKDQIEGMVVAAGGGKAEWGGAFHICTRVDPSYKFSCPFGEVVQGLDVVKEVVTYEPVSQVKISDTGVIINLAGKESIDMDPTLTWT</sequence>
<feature type="non-terminal residue" evidence="2">
    <location>
        <position position="1"/>
    </location>
</feature>
<dbReference type="InterPro" id="IPR002130">
    <property type="entry name" value="Cyclophilin-type_PPIase_dom"/>
</dbReference>
<dbReference type="SUPFAM" id="SSF50891">
    <property type="entry name" value="Cyclophilin-like"/>
    <property type="match status" value="1"/>
</dbReference>
<dbReference type="PROSITE" id="PS50072">
    <property type="entry name" value="CSA_PPIASE_2"/>
    <property type="match status" value="1"/>
</dbReference>
<dbReference type="GO" id="GO:0003755">
    <property type="term" value="F:peptidyl-prolyl cis-trans isomerase activity"/>
    <property type="evidence" value="ECO:0007669"/>
    <property type="project" value="InterPro"/>
</dbReference>
<accession>A0AAV2Q0P4</accession>
<reference evidence="2 3" key="1">
    <citation type="submission" date="2024-05" db="EMBL/GenBank/DDBJ databases">
        <authorList>
            <person name="Wallberg A."/>
        </authorList>
    </citation>
    <scope>NUCLEOTIDE SEQUENCE [LARGE SCALE GENOMIC DNA]</scope>
</reference>
<protein>
    <recommendedName>
        <fullName evidence="1">PPIase cyclophilin-type domain-containing protein</fullName>
    </recommendedName>
</protein>